<dbReference type="InterPro" id="IPR051398">
    <property type="entry name" value="Polysacch_Deacetylase"/>
</dbReference>
<comment type="subcellular location">
    <subcellularLocation>
        <location evidence="1">Secreted</location>
    </subcellularLocation>
</comment>
<protein>
    <submittedName>
        <fullName evidence="4">Polysaccharide deacetylase family protein</fullName>
    </submittedName>
</protein>
<dbReference type="SUPFAM" id="SSF88713">
    <property type="entry name" value="Glycoside hydrolase/deacetylase"/>
    <property type="match status" value="1"/>
</dbReference>
<dbReference type="Proteomes" id="UP001198602">
    <property type="component" value="Unassembled WGS sequence"/>
</dbReference>
<dbReference type="InterPro" id="IPR011330">
    <property type="entry name" value="Glyco_hydro/deAcase_b/a-brl"/>
</dbReference>
<evidence type="ECO:0000256" key="2">
    <source>
        <dbReference type="ARBA" id="ARBA00022729"/>
    </source>
</evidence>
<feature type="domain" description="NodB homology" evidence="3">
    <location>
        <begin position="74"/>
        <end position="313"/>
    </location>
</feature>
<dbReference type="RefSeq" id="WP_224943672.1">
    <property type="nucleotide sequence ID" value="NZ_JAHYBX010000002.1"/>
</dbReference>
<sequence>MLRSAGDTLALAGRGNRLCVVNYHRILAAPDPMLDSEPDVATFRWQMALLARCFNVMALPDALAALDAGRLPPRSICITFDDGYRSVHDLALPVLKEFKLPATVFVASGYVGERNMWNDRIIEAVQGLPAGQLDLRDLGLGSYPLHSLAERRTSLDALTEASKYLPPAARHALIERLESLVGDNLAHGLMLTTDMLLELDRNGIEIGSHTVTHPILTSLDDDTARREIIDSKRQLEVVLGKPVTLFAYPNGKTGKDFDARHASMAREAGFSAAFTTVPGSITRSDDRYQLARSRPWDKTPLMFGLRLLRWLSA</sequence>
<keyword evidence="2" id="KW-0732">Signal</keyword>
<dbReference type="PROSITE" id="PS51677">
    <property type="entry name" value="NODB"/>
    <property type="match status" value="1"/>
</dbReference>
<dbReference type="InterPro" id="IPR002509">
    <property type="entry name" value="NODB_dom"/>
</dbReference>
<evidence type="ECO:0000313" key="5">
    <source>
        <dbReference type="Proteomes" id="UP001198602"/>
    </source>
</evidence>
<accession>A0ABS7YBX0</accession>
<dbReference type="CDD" id="cd10918">
    <property type="entry name" value="CE4_NodB_like_5s_6s"/>
    <property type="match status" value="1"/>
</dbReference>
<organism evidence="4 5">
    <name type="scientific">Massilia hydrophila</name>
    <dbReference type="NCBI Taxonomy" id="3044279"/>
    <lineage>
        <taxon>Bacteria</taxon>
        <taxon>Pseudomonadati</taxon>
        <taxon>Pseudomonadota</taxon>
        <taxon>Betaproteobacteria</taxon>
        <taxon>Burkholderiales</taxon>
        <taxon>Oxalobacteraceae</taxon>
        <taxon>Telluria group</taxon>
        <taxon>Massilia</taxon>
    </lineage>
</organism>
<evidence type="ECO:0000313" key="4">
    <source>
        <dbReference type="EMBL" id="MCA1855860.1"/>
    </source>
</evidence>
<proteinExistence type="predicted"/>
<gene>
    <name evidence="4" type="ORF">LE190_07965</name>
</gene>
<dbReference type="EMBL" id="JAHYBX010000002">
    <property type="protein sequence ID" value="MCA1855860.1"/>
    <property type="molecule type" value="Genomic_DNA"/>
</dbReference>
<dbReference type="Gene3D" id="3.20.20.370">
    <property type="entry name" value="Glycoside hydrolase/deacetylase"/>
    <property type="match status" value="1"/>
</dbReference>
<reference evidence="4 5" key="1">
    <citation type="submission" date="2021-07" db="EMBL/GenBank/DDBJ databases">
        <title>Characterization of Violacein-producing bacteria and related species.</title>
        <authorList>
            <person name="Wilson H.S."/>
            <person name="De Leon M.E."/>
        </authorList>
    </citation>
    <scope>NUCLEOTIDE SEQUENCE [LARGE SCALE GENOMIC DNA]</scope>
    <source>
        <strain evidence="4 5">HSC-2F05</strain>
    </source>
</reference>
<keyword evidence="5" id="KW-1185">Reference proteome</keyword>
<evidence type="ECO:0000259" key="3">
    <source>
        <dbReference type="PROSITE" id="PS51677"/>
    </source>
</evidence>
<evidence type="ECO:0000256" key="1">
    <source>
        <dbReference type="ARBA" id="ARBA00004613"/>
    </source>
</evidence>
<name>A0ABS7YBX0_9BURK</name>
<dbReference type="PANTHER" id="PTHR34216">
    <property type="match status" value="1"/>
</dbReference>
<dbReference type="PANTHER" id="PTHR34216:SF3">
    <property type="entry name" value="POLY-BETA-1,6-N-ACETYL-D-GLUCOSAMINE N-DEACETYLASE"/>
    <property type="match status" value="1"/>
</dbReference>
<comment type="caution">
    <text evidence="4">The sequence shown here is derived from an EMBL/GenBank/DDBJ whole genome shotgun (WGS) entry which is preliminary data.</text>
</comment>
<dbReference type="Pfam" id="PF01522">
    <property type="entry name" value="Polysacc_deac_1"/>
    <property type="match status" value="1"/>
</dbReference>